<feature type="domain" description="Potassium channel" evidence="11">
    <location>
        <begin position="431"/>
        <end position="498"/>
    </location>
</feature>
<dbReference type="OMA" id="QFEHISE"/>
<evidence type="ECO:0000313" key="12">
    <source>
        <dbReference type="Proteomes" id="UP000025227"/>
    </source>
</evidence>
<dbReference type="InterPro" id="IPR013099">
    <property type="entry name" value="K_chnl_dom"/>
</dbReference>
<dbReference type="SUPFAM" id="SSF81324">
    <property type="entry name" value="Voltage-gated potassium channels"/>
    <property type="match status" value="2"/>
</dbReference>
<feature type="transmembrane region" description="Helical" evidence="10">
    <location>
        <begin position="454"/>
        <end position="474"/>
    </location>
</feature>
<reference evidence="13" key="1">
    <citation type="submission" date="2022-10" db="UniProtKB">
        <authorList>
            <consortium name="WormBaseParasite"/>
        </authorList>
    </citation>
    <scope>IDENTIFICATION</scope>
    <source>
        <strain evidence="13">MHco3</strain>
    </source>
</reference>
<name>A0A912MP58_HAECO</name>
<feature type="transmembrane region" description="Helical" evidence="10">
    <location>
        <begin position="361"/>
        <end position="382"/>
    </location>
</feature>
<dbReference type="GO" id="GO:0015271">
    <property type="term" value="F:outward rectifier potassium channel activity"/>
    <property type="evidence" value="ECO:0007669"/>
    <property type="project" value="TreeGrafter"/>
</dbReference>
<comment type="subcellular location">
    <subcellularLocation>
        <location evidence="1">Membrane</location>
        <topology evidence="1">Multi-pass membrane protein</topology>
    </subcellularLocation>
</comment>
<feature type="region of interest" description="Disordered" evidence="9">
    <location>
        <begin position="38"/>
        <end position="66"/>
    </location>
</feature>
<evidence type="ECO:0000259" key="11">
    <source>
        <dbReference type="Pfam" id="PF07885"/>
    </source>
</evidence>
<feature type="region of interest" description="Disordered" evidence="9">
    <location>
        <begin position="532"/>
        <end position="572"/>
    </location>
</feature>
<keyword evidence="3 8" id="KW-0812">Transmembrane</keyword>
<dbReference type="InterPro" id="IPR003280">
    <property type="entry name" value="2pore_dom_K_chnl"/>
</dbReference>
<dbReference type="PANTHER" id="PTHR11003">
    <property type="entry name" value="POTASSIUM CHANNEL, SUBFAMILY K"/>
    <property type="match status" value="1"/>
</dbReference>
<keyword evidence="5 8" id="KW-0406">Ion transport</keyword>
<dbReference type="Gene3D" id="1.10.287.70">
    <property type="match status" value="1"/>
</dbReference>
<feature type="transmembrane region" description="Helical" evidence="10">
    <location>
        <begin position="237"/>
        <end position="257"/>
    </location>
</feature>
<organism evidence="12 13">
    <name type="scientific">Haemonchus contortus</name>
    <name type="common">Barber pole worm</name>
    <dbReference type="NCBI Taxonomy" id="6289"/>
    <lineage>
        <taxon>Eukaryota</taxon>
        <taxon>Metazoa</taxon>
        <taxon>Ecdysozoa</taxon>
        <taxon>Nematoda</taxon>
        <taxon>Chromadorea</taxon>
        <taxon>Rhabditida</taxon>
        <taxon>Rhabditina</taxon>
        <taxon>Rhabditomorpha</taxon>
        <taxon>Strongyloidea</taxon>
        <taxon>Trichostrongylidae</taxon>
        <taxon>Haemonchus</taxon>
    </lineage>
</organism>
<dbReference type="PRINTS" id="PR01333">
    <property type="entry name" value="2POREKCHANEL"/>
</dbReference>
<accession>A0A912MP58</accession>
<feature type="compositionally biased region" description="Polar residues" evidence="9">
    <location>
        <begin position="52"/>
        <end position="61"/>
    </location>
</feature>
<dbReference type="OrthoDB" id="297496at2759"/>
<evidence type="ECO:0000256" key="10">
    <source>
        <dbReference type="SAM" id="Phobius"/>
    </source>
</evidence>
<dbReference type="GO" id="GO:0030322">
    <property type="term" value="P:stabilization of membrane potential"/>
    <property type="evidence" value="ECO:0007669"/>
    <property type="project" value="TreeGrafter"/>
</dbReference>
<dbReference type="GO" id="GO:0022841">
    <property type="term" value="F:potassium ion leak channel activity"/>
    <property type="evidence" value="ECO:0007669"/>
    <property type="project" value="TreeGrafter"/>
</dbReference>
<feature type="transmembrane region" description="Helical" evidence="10">
    <location>
        <begin position="425"/>
        <end position="442"/>
    </location>
</feature>
<dbReference type="Proteomes" id="UP000025227">
    <property type="component" value="Unplaced"/>
</dbReference>
<feature type="region of interest" description="Disordered" evidence="9">
    <location>
        <begin position="603"/>
        <end position="631"/>
    </location>
</feature>
<dbReference type="Pfam" id="PF07885">
    <property type="entry name" value="Ion_trans_2"/>
    <property type="match status" value="2"/>
</dbReference>
<feature type="domain" description="Potassium channel" evidence="11">
    <location>
        <begin position="320"/>
        <end position="388"/>
    </location>
</feature>
<dbReference type="WBParaSite" id="HCON_00124000-00002">
    <property type="protein sequence ID" value="HCON_00124000-00002"/>
    <property type="gene ID" value="HCON_00124000"/>
</dbReference>
<evidence type="ECO:0000313" key="13">
    <source>
        <dbReference type="WBParaSite" id="HCON_00124000-00002"/>
    </source>
</evidence>
<evidence type="ECO:0000256" key="2">
    <source>
        <dbReference type="ARBA" id="ARBA00022448"/>
    </source>
</evidence>
<keyword evidence="7 8" id="KW-0407">Ion channel</keyword>
<comment type="similarity">
    <text evidence="8">Belongs to the two pore domain potassium channel (TC 1.A.1.8) family.</text>
</comment>
<dbReference type="FunFam" id="1.10.287.70:FF:000151">
    <property type="entry name" value="TWiK family of potassium channels"/>
    <property type="match status" value="1"/>
</dbReference>
<feature type="region of interest" description="Disordered" evidence="9">
    <location>
        <begin position="186"/>
        <end position="208"/>
    </location>
</feature>
<keyword evidence="6 10" id="KW-0472">Membrane</keyword>
<dbReference type="GO" id="GO:0005886">
    <property type="term" value="C:plasma membrane"/>
    <property type="evidence" value="ECO:0007669"/>
    <property type="project" value="TreeGrafter"/>
</dbReference>
<proteinExistence type="inferred from homology"/>
<evidence type="ECO:0000256" key="6">
    <source>
        <dbReference type="ARBA" id="ARBA00023136"/>
    </source>
</evidence>
<feature type="compositionally biased region" description="Polar residues" evidence="9">
    <location>
        <begin position="611"/>
        <end position="631"/>
    </location>
</feature>
<sequence>MTESSQKEIGKNDLKPYRKKLFHSTKVKQFEHISEEVEGCTSHSPMPPTCDESVSPTTSGSAVVEDKVLDQNKDTDDEIECARGAEVQNSPEIESEPVELPKRVFARSISECEGAADDSQRSILRNPQVTEIRSILEKRQSFDLPAEGRPSVNAGSEQDVIERYYQRNQATINSLQSRALEPVRRTRETRHPVSLASRRSGQSEVVMPSPKVTERKNFAKSFYWVAANHKKIGFRHICMLLLVLIYTLLGALLFYLIESDYERNTVVIRKDALDRTIFKIATEMTNKVNDPDETVNVTMMEDYIKLAYVTLLQQESAYKGSTFYKSEDPDNNYKWTFGSAFFFSMNVYTTTGYGSIAPESIAGKSCVMVYGFLFVPLTLVVLRDLGQWALVYTTKIYARLLIMFRRARGFQETKDDELIMLPIKFCMSLMLAYLLFASLFIYEYDALSGPAGSGIDFFHSFYFSFISITTIGLGDIMPNNVTFAPIITVLFFFGMPILKVVNRSTYICVENGVFGTLTVCENRLDSCWTGVQHQPNDNEAQPVSPRPSVRSRRSESQVRDGESSDEENENVERMNNFTIRSIATFMRSHSDVYGGDFGRVNLRRGDLLPHNNDTVRSTSSATRHTESQAPR</sequence>
<evidence type="ECO:0000256" key="5">
    <source>
        <dbReference type="ARBA" id="ARBA00023065"/>
    </source>
</evidence>
<dbReference type="PANTHER" id="PTHR11003:SF305">
    <property type="entry name" value="POTASSIUM CHANNEL DOMAIN-CONTAINING PROTEIN"/>
    <property type="match status" value="1"/>
</dbReference>
<evidence type="ECO:0000256" key="3">
    <source>
        <dbReference type="ARBA" id="ARBA00022692"/>
    </source>
</evidence>
<dbReference type="AlphaFoldDB" id="A0A912MP58"/>
<keyword evidence="2 8" id="KW-0813">Transport</keyword>
<feature type="transmembrane region" description="Helical" evidence="10">
    <location>
        <begin position="481"/>
        <end position="498"/>
    </location>
</feature>
<protein>
    <submittedName>
        <fullName evidence="13">Ion channel</fullName>
    </submittedName>
</protein>
<evidence type="ECO:0000256" key="9">
    <source>
        <dbReference type="SAM" id="MobiDB-lite"/>
    </source>
</evidence>
<keyword evidence="4 10" id="KW-1133">Transmembrane helix</keyword>
<evidence type="ECO:0000256" key="8">
    <source>
        <dbReference type="RuleBase" id="RU003857"/>
    </source>
</evidence>
<feature type="compositionally biased region" description="Basic and acidic residues" evidence="9">
    <location>
        <begin position="552"/>
        <end position="562"/>
    </location>
</feature>
<keyword evidence="12" id="KW-1185">Reference proteome</keyword>
<evidence type="ECO:0000256" key="7">
    <source>
        <dbReference type="ARBA" id="ARBA00023303"/>
    </source>
</evidence>
<feature type="transmembrane region" description="Helical" evidence="10">
    <location>
        <begin position="333"/>
        <end position="349"/>
    </location>
</feature>
<evidence type="ECO:0000256" key="4">
    <source>
        <dbReference type="ARBA" id="ARBA00022989"/>
    </source>
</evidence>
<evidence type="ECO:0000256" key="1">
    <source>
        <dbReference type="ARBA" id="ARBA00004141"/>
    </source>
</evidence>